<reference evidence="8 9" key="1">
    <citation type="submission" date="2020-02" db="EMBL/GenBank/DDBJ databases">
        <authorList>
            <person name="Hogendoorn C."/>
        </authorList>
    </citation>
    <scope>NUCLEOTIDE SEQUENCE [LARGE SCALE GENOMIC DNA]</scope>
    <source>
        <strain evidence="8">R501</strain>
    </source>
</reference>
<evidence type="ECO:0000313" key="8">
    <source>
        <dbReference type="EMBL" id="CAB1129856.1"/>
    </source>
</evidence>
<keyword evidence="9" id="KW-1185">Reference proteome</keyword>
<feature type="domain" description="NADH:quinone oxidoreductase/Mrp antiporter transmembrane" evidence="7">
    <location>
        <begin position="120"/>
        <end position="393"/>
    </location>
</feature>
<dbReference type="GO" id="GO:0016020">
    <property type="term" value="C:membrane"/>
    <property type="evidence" value="ECO:0007669"/>
    <property type="project" value="UniProtKB-SubCell"/>
</dbReference>
<evidence type="ECO:0000256" key="1">
    <source>
        <dbReference type="ARBA" id="ARBA00004127"/>
    </source>
</evidence>
<dbReference type="EMBL" id="LR778114">
    <property type="protein sequence ID" value="CAB1129856.1"/>
    <property type="molecule type" value="Genomic_DNA"/>
</dbReference>
<dbReference type="GO" id="GO:0042773">
    <property type="term" value="P:ATP synthesis coupled electron transport"/>
    <property type="evidence" value="ECO:0007669"/>
    <property type="project" value="InterPro"/>
</dbReference>
<dbReference type="InterPro" id="IPR003945">
    <property type="entry name" value="NU5C-like"/>
</dbReference>
<feature type="transmembrane region" description="Helical" evidence="6">
    <location>
        <begin position="348"/>
        <end position="370"/>
    </location>
</feature>
<keyword evidence="4 6" id="KW-0472">Membrane</keyword>
<organism evidence="8 9">
    <name type="scientific">Candidatus Hydrogenisulfobacillus filiaventi</name>
    <dbReference type="NCBI Taxonomy" id="2707344"/>
    <lineage>
        <taxon>Bacteria</taxon>
        <taxon>Bacillati</taxon>
        <taxon>Bacillota</taxon>
        <taxon>Clostridia</taxon>
        <taxon>Eubacteriales</taxon>
        <taxon>Clostridiales Family XVII. Incertae Sedis</taxon>
        <taxon>Candidatus Hydrogenisulfobacillus</taxon>
    </lineage>
</organism>
<sequence length="557" mass="58352">MLWALTMLPIASGILVSLTRKAWGFVLAMVVGIVLVGLAAYGVAHPLTPVRYVYWNLDGIRFSLSLTSGHLLAWMALTTTVVHLMAQVYAHGYLDGDPLRERFAGFLEAFAGGMLLFVSAANLFTAYIGWEVMGLGSFLLIGHYQHWREARFGATQAFALTRIGDAAFLAAVAWGMSHHVSTLAALNRSGPPIIIWLLVLAIFTKSAQGPFLSWLIGAMAGPTPASALIHAATMVAAGPFLLVRLFPLLDRSPALMTTLVVVGGVTAVWAGYQGAAAKAVKELLAYSTVSQLGLMLLALGVGSPRAAFALLIAHAAFKSLLFFLAGIATHRADSTLLERVGGTLSQPMLAAFYAIGALAVAGLPPTAGFWAKDQVAAAAAHAGLLAGVLAMLAALVGGAYAGRLTASLFRAPRRAEHLHPVNPWQAWAGLPLALVALGGVAGLPDPVHTGLAADAGIGTTAIDLLAVILGAAAGFLAAGPFPALAAMPWVPAWRGFWAVGEGMRMVEIVLHAAAAWPLRVVRHLARLGLFTARGRAQWYAALTSLFLTALVGWAFIH</sequence>
<dbReference type="KEGG" id="hfv:R50_2359"/>
<feature type="transmembrane region" description="Helical" evidence="6">
    <location>
        <begin position="538"/>
        <end position="556"/>
    </location>
</feature>
<dbReference type="AlphaFoldDB" id="A0A6F8ZJ96"/>
<dbReference type="GO" id="GO:0012505">
    <property type="term" value="C:endomembrane system"/>
    <property type="evidence" value="ECO:0007669"/>
    <property type="project" value="UniProtKB-SubCell"/>
</dbReference>
<evidence type="ECO:0000256" key="6">
    <source>
        <dbReference type="SAM" id="Phobius"/>
    </source>
</evidence>
<feature type="transmembrane region" description="Helical" evidence="6">
    <location>
        <begin position="106"/>
        <end position="130"/>
    </location>
</feature>
<dbReference type="GO" id="GO:0008137">
    <property type="term" value="F:NADH dehydrogenase (ubiquinone) activity"/>
    <property type="evidence" value="ECO:0007669"/>
    <property type="project" value="InterPro"/>
</dbReference>
<feature type="transmembrane region" description="Helical" evidence="6">
    <location>
        <begin position="308"/>
        <end position="328"/>
    </location>
</feature>
<evidence type="ECO:0000259" key="7">
    <source>
        <dbReference type="Pfam" id="PF00361"/>
    </source>
</evidence>
<feature type="transmembrane region" description="Helical" evidence="6">
    <location>
        <begin position="228"/>
        <end position="246"/>
    </location>
</feature>
<feature type="transmembrane region" description="Helical" evidence="6">
    <location>
        <begin position="71"/>
        <end position="94"/>
    </location>
</feature>
<dbReference type="GO" id="GO:0015990">
    <property type="term" value="P:electron transport coupled proton transport"/>
    <property type="evidence" value="ECO:0007669"/>
    <property type="project" value="TreeGrafter"/>
</dbReference>
<dbReference type="PANTHER" id="PTHR42829">
    <property type="entry name" value="NADH-UBIQUINONE OXIDOREDUCTASE CHAIN 5"/>
    <property type="match status" value="1"/>
</dbReference>
<dbReference type="GO" id="GO:0003954">
    <property type="term" value="F:NADH dehydrogenase activity"/>
    <property type="evidence" value="ECO:0007669"/>
    <property type="project" value="TreeGrafter"/>
</dbReference>
<feature type="transmembrane region" description="Helical" evidence="6">
    <location>
        <begin position="193"/>
        <end position="216"/>
    </location>
</feature>
<feature type="transmembrane region" description="Helical" evidence="6">
    <location>
        <begin position="22"/>
        <end position="44"/>
    </location>
</feature>
<keyword evidence="2 5" id="KW-0812">Transmembrane</keyword>
<keyword evidence="8" id="KW-0830">Ubiquinone</keyword>
<dbReference type="PRINTS" id="PR01434">
    <property type="entry name" value="NADHDHGNASE5"/>
</dbReference>
<feature type="transmembrane region" description="Helical" evidence="6">
    <location>
        <begin position="253"/>
        <end position="272"/>
    </location>
</feature>
<dbReference type="Pfam" id="PF00361">
    <property type="entry name" value="Proton_antipo_M"/>
    <property type="match status" value="1"/>
</dbReference>
<protein>
    <submittedName>
        <fullName evidence="8">NADH:ubiquinone oxidoreductase subunit L</fullName>
    </submittedName>
</protein>
<evidence type="ECO:0000256" key="5">
    <source>
        <dbReference type="RuleBase" id="RU000320"/>
    </source>
</evidence>
<keyword evidence="3 6" id="KW-1133">Transmembrane helix</keyword>
<proteinExistence type="predicted"/>
<feature type="transmembrane region" description="Helical" evidence="6">
    <location>
        <begin position="424"/>
        <end position="443"/>
    </location>
</feature>
<name>A0A6F8ZJ96_9FIRM</name>
<evidence type="ECO:0000256" key="2">
    <source>
        <dbReference type="ARBA" id="ARBA00022692"/>
    </source>
</evidence>
<dbReference type="Proteomes" id="UP000503399">
    <property type="component" value="Chromosome"/>
</dbReference>
<evidence type="ECO:0000256" key="4">
    <source>
        <dbReference type="ARBA" id="ARBA00023136"/>
    </source>
</evidence>
<comment type="subcellular location">
    <subcellularLocation>
        <location evidence="1">Endomembrane system</location>
        <topology evidence="1">Multi-pass membrane protein</topology>
    </subcellularLocation>
    <subcellularLocation>
        <location evidence="5">Membrane</location>
        <topology evidence="5">Multi-pass membrane protein</topology>
    </subcellularLocation>
</comment>
<dbReference type="InterPro" id="IPR001750">
    <property type="entry name" value="ND/Mrp_TM"/>
</dbReference>
<feature type="transmembrane region" description="Helical" evidence="6">
    <location>
        <begin position="464"/>
        <end position="490"/>
    </location>
</feature>
<feature type="transmembrane region" description="Helical" evidence="6">
    <location>
        <begin position="496"/>
        <end position="518"/>
    </location>
</feature>
<gene>
    <name evidence="8" type="primary">nuoL</name>
    <name evidence="8" type="ORF">R50_2359</name>
</gene>
<feature type="transmembrane region" description="Helical" evidence="6">
    <location>
        <begin position="284"/>
        <end position="301"/>
    </location>
</feature>
<feature type="transmembrane region" description="Helical" evidence="6">
    <location>
        <begin position="382"/>
        <end position="404"/>
    </location>
</feature>
<evidence type="ECO:0000256" key="3">
    <source>
        <dbReference type="ARBA" id="ARBA00022989"/>
    </source>
</evidence>
<accession>A0A6F8ZJ96</accession>
<evidence type="ECO:0000313" key="9">
    <source>
        <dbReference type="Proteomes" id="UP000503399"/>
    </source>
</evidence>
<dbReference type="PANTHER" id="PTHR42829:SF2">
    <property type="entry name" value="NADH-UBIQUINONE OXIDOREDUCTASE CHAIN 5"/>
    <property type="match status" value="1"/>
</dbReference>